<dbReference type="InterPro" id="IPR029058">
    <property type="entry name" value="AB_hydrolase_fold"/>
</dbReference>
<organism evidence="2 3">
    <name type="scientific">Castellaniella defragrans</name>
    <name type="common">Alcaligenes defragrans</name>
    <dbReference type="NCBI Taxonomy" id="75697"/>
    <lineage>
        <taxon>Bacteria</taxon>
        <taxon>Pseudomonadati</taxon>
        <taxon>Pseudomonadota</taxon>
        <taxon>Betaproteobacteria</taxon>
        <taxon>Burkholderiales</taxon>
        <taxon>Alcaligenaceae</taxon>
        <taxon>Castellaniella</taxon>
    </lineage>
</organism>
<evidence type="ECO:0000259" key="1">
    <source>
        <dbReference type="Pfam" id="PF01738"/>
    </source>
</evidence>
<dbReference type="SUPFAM" id="SSF53474">
    <property type="entry name" value="alpha/beta-Hydrolases"/>
    <property type="match status" value="1"/>
</dbReference>
<dbReference type="Gene3D" id="3.40.50.1820">
    <property type="entry name" value="alpha/beta hydrolase"/>
    <property type="match status" value="1"/>
</dbReference>
<accession>A0A7W9TSY8</accession>
<dbReference type="Pfam" id="PF01738">
    <property type="entry name" value="DLH"/>
    <property type="match status" value="1"/>
</dbReference>
<dbReference type="InterPro" id="IPR051049">
    <property type="entry name" value="Dienelactone_hydrolase-like"/>
</dbReference>
<evidence type="ECO:0000313" key="3">
    <source>
        <dbReference type="Proteomes" id="UP000541136"/>
    </source>
</evidence>
<dbReference type="PANTHER" id="PTHR46623:SF6">
    <property type="entry name" value="ALPHA_BETA-HYDROLASES SUPERFAMILY PROTEIN"/>
    <property type="match status" value="1"/>
</dbReference>
<name>A0A7W9TSY8_CASDE</name>
<reference evidence="2 3" key="1">
    <citation type="submission" date="2020-08" db="EMBL/GenBank/DDBJ databases">
        <title>Genomic Encyclopedia of Type Strains, Phase IV (KMG-IV): sequencing the most valuable type-strain genomes for metagenomic binning, comparative biology and taxonomic classification.</title>
        <authorList>
            <person name="Goeker M."/>
        </authorList>
    </citation>
    <scope>NUCLEOTIDE SEQUENCE [LARGE SCALE GENOMIC DNA]</scope>
    <source>
        <strain evidence="2 3">DSM 12141</strain>
    </source>
</reference>
<sequence length="223" mass="23750">MDITLTAADGHSFAAYLCGPEDARTGVVVLPEIFGINGHIRQMADRFAAQGYRAICPSLFDRAPGAGTGLQLDYDDAGRDRGMALRRTIRDEDALLDIEAAAAALNGQAARLVTGYCWGGYLSWRTACLSDTFAAASCWYGGGIARHAHDTPRIPVQMHFGGKDGSIPASDVETIRAAQPGLSIHVYPEAGHAFGREGTKAHHPASAALAWERTLAFFAQYAA</sequence>
<dbReference type="EMBL" id="JACHIB010000027">
    <property type="protein sequence ID" value="MBB6085453.1"/>
    <property type="molecule type" value="Genomic_DNA"/>
</dbReference>
<dbReference type="AlphaFoldDB" id="A0A7W9TSY8"/>
<dbReference type="GO" id="GO:0008806">
    <property type="term" value="F:carboxymethylenebutenolidase activity"/>
    <property type="evidence" value="ECO:0007669"/>
    <property type="project" value="UniProtKB-EC"/>
</dbReference>
<gene>
    <name evidence="2" type="ORF">HNR28_003513</name>
</gene>
<dbReference type="PANTHER" id="PTHR46623">
    <property type="entry name" value="CARBOXYMETHYLENEBUTENOLIDASE-RELATED"/>
    <property type="match status" value="1"/>
</dbReference>
<comment type="caution">
    <text evidence="2">The sequence shown here is derived from an EMBL/GenBank/DDBJ whole genome shotgun (WGS) entry which is preliminary data.</text>
</comment>
<dbReference type="RefSeq" id="WP_151024481.1">
    <property type="nucleotide sequence ID" value="NZ_JACHIB010000027.1"/>
</dbReference>
<proteinExistence type="predicted"/>
<feature type="domain" description="Dienelactone hydrolase" evidence="1">
    <location>
        <begin position="13"/>
        <end position="221"/>
    </location>
</feature>
<dbReference type="Proteomes" id="UP000541136">
    <property type="component" value="Unassembled WGS sequence"/>
</dbReference>
<evidence type="ECO:0000313" key="2">
    <source>
        <dbReference type="EMBL" id="MBB6085453.1"/>
    </source>
</evidence>
<keyword evidence="2" id="KW-0378">Hydrolase</keyword>
<dbReference type="EC" id="3.1.1.45" evidence="2"/>
<dbReference type="InterPro" id="IPR002925">
    <property type="entry name" value="Dienelactn_hydro"/>
</dbReference>
<protein>
    <submittedName>
        <fullName evidence="2">Carboxymethylenebutenolidase</fullName>
        <ecNumber evidence="2">3.1.1.45</ecNumber>
    </submittedName>
</protein>